<dbReference type="InterPro" id="IPR011990">
    <property type="entry name" value="TPR-like_helical_dom_sf"/>
</dbReference>
<accession>A0A418EVS5</accession>
<dbReference type="EMBL" id="QUTH01003406">
    <property type="protein sequence ID" value="RHZ19627.1"/>
    <property type="molecule type" value="Genomic_DNA"/>
</dbReference>
<evidence type="ECO:0000256" key="1">
    <source>
        <dbReference type="ARBA" id="ARBA00004496"/>
    </source>
</evidence>
<dbReference type="SMART" id="SM00028">
    <property type="entry name" value="TPR"/>
    <property type="match status" value="3"/>
</dbReference>
<dbReference type="InterPro" id="IPR016024">
    <property type="entry name" value="ARM-type_fold"/>
</dbReference>
<dbReference type="GO" id="GO:0051879">
    <property type="term" value="F:Hsp90 protein binding"/>
    <property type="evidence" value="ECO:0007669"/>
    <property type="project" value="TreeGrafter"/>
</dbReference>
<proteinExistence type="predicted"/>
<gene>
    <name evidence="3" type="ORF">DYB37_004935</name>
</gene>
<comment type="subcellular location">
    <subcellularLocation>
        <location evidence="1">Cytoplasm</location>
    </subcellularLocation>
</comment>
<dbReference type="InterPro" id="IPR019734">
    <property type="entry name" value="TPR_rpt"/>
</dbReference>
<protein>
    <recommendedName>
        <fullName evidence="5">Protein unc-45 homolog B</fullName>
    </recommendedName>
</protein>
<organism evidence="3 4">
    <name type="scientific">Aphanomyces astaci</name>
    <name type="common">Crayfish plague agent</name>
    <dbReference type="NCBI Taxonomy" id="112090"/>
    <lineage>
        <taxon>Eukaryota</taxon>
        <taxon>Sar</taxon>
        <taxon>Stramenopiles</taxon>
        <taxon>Oomycota</taxon>
        <taxon>Saprolegniomycetes</taxon>
        <taxon>Saprolegniales</taxon>
        <taxon>Verrucalvaceae</taxon>
        <taxon>Aphanomyces</taxon>
    </lineage>
</organism>
<keyword evidence="2" id="KW-0963">Cytoplasm</keyword>
<dbReference type="SUPFAM" id="SSF48452">
    <property type="entry name" value="TPR-like"/>
    <property type="match status" value="1"/>
</dbReference>
<dbReference type="PANTHER" id="PTHR45994:SF1">
    <property type="entry name" value="FI21225P1"/>
    <property type="match status" value="1"/>
</dbReference>
<dbReference type="Gene3D" id="1.25.40.10">
    <property type="entry name" value="Tetratricopeptide repeat domain"/>
    <property type="match status" value="1"/>
</dbReference>
<dbReference type="PANTHER" id="PTHR45994">
    <property type="entry name" value="FI21225P1"/>
    <property type="match status" value="1"/>
</dbReference>
<dbReference type="AlphaFoldDB" id="A0A418EVS5"/>
<comment type="caution">
    <text evidence="3">The sequence shown here is derived from an EMBL/GenBank/DDBJ whole genome shotgun (WGS) entry which is preliminary data.</text>
</comment>
<dbReference type="SUPFAM" id="SSF48371">
    <property type="entry name" value="ARM repeat"/>
    <property type="match status" value="1"/>
</dbReference>
<evidence type="ECO:0008006" key="5">
    <source>
        <dbReference type="Google" id="ProtNLM"/>
    </source>
</evidence>
<name>A0A418EVS5_APHAT</name>
<dbReference type="Gene3D" id="1.25.10.10">
    <property type="entry name" value="Leucine-rich Repeat Variant"/>
    <property type="match status" value="1"/>
</dbReference>
<sequence length="946" mass="101882">MEQKKEDGKAFFTQGKWADALASYQAALAYPNVPVDMQSLLLSNIAMCQLKLRDFAGTLSSCDQAMSLPNVAASVMEKLLFRRAQAYMELDQLTPSARDIKAVLQLNPGNKPAALLLRQLQERARADASGVGKALKSLRDTPSLDALRFLEHASDTSIYRDVVAQHGESVLWKCVYAGEDRSVGAAALRVLHKMSTASSGGYSSAAAVLAAVDLTILTTFVQPPQVAAAAALVNGNDDDADSLVFALEVGVIGLCGALVGYLAAQPTETSDGTLAPRRLLLDAVLNGLRSDRVPLQVAALDTLLTDLKQLHAKLRTSLDELGIFPLLLSRADVFEDRTVSRVALVFSQVLASFEGHEAQAEQIVRRHCVLPILSAPTMAAASPGAVLLCSVFLVNAKLGSSVIHSHPSFFQHLGDLLLASKSMLAYQELVMDLVAFVAGTETGAACIPLDLRVELGKIMQCDMDDKHLKLQATAVAALVKLHIVEKAFDPMTPSGHMMVDTVLGLLSRLHNATARPSVVGSTAAERSVEALSYIITFTPVKDLLVQHPRALAPLLTVSLTDTPSNMLYGVAYSLHHLLTSESHLKKQKMANSEMTPDQYEQLQQALKQKSELDDGDSVDQVHARLAAVLALPTAVKTLTLLLKTKSPAVLELAIQTALHATDSVDVRGKLVQGGVLAGLFPHAHQSDAAQQAIAKILITTNPHLIPSAQLLSAVRPLRTLCQNKHDAALLQFEALMALTNVASVSMETKARILADQGLGAIQYLQFSDHRLVRRAATECLTNLLPHDDVLRVFCQPDKARLWLAFSSIEESDEDFETAPAAAGALATVTQYGEVQQPVIQCLVMDQEPLVTIQAVLADPDVSPELVHRHVVMLQNLLEYVTTSCDTSTSTTSSTTQQETDDAETVKLATYKAQFKLLVPTMETLVVSTPVEIKPIAQACLALINQF</sequence>
<evidence type="ECO:0000313" key="3">
    <source>
        <dbReference type="EMBL" id="RHZ19627.1"/>
    </source>
</evidence>
<dbReference type="Proteomes" id="UP000285430">
    <property type="component" value="Unassembled WGS sequence"/>
</dbReference>
<dbReference type="VEuPathDB" id="FungiDB:H257_07089"/>
<evidence type="ECO:0000256" key="2">
    <source>
        <dbReference type="ARBA" id="ARBA00022490"/>
    </source>
</evidence>
<dbReference type="InterPro" id="IPR011989">
    <property type="entry name" value="ARM-like"/>
</dbReference>
<reference evidence="3 4" key="1">
    <citation type="submission" date="2018-08" db="EMBL/GenBank/DDBJ databases">
        <title>Aphanomyces genome sequencing and annotation.</title>
        <authorList>
            <person name="Minardi D."/>
            <person name="Oidtmann B."/>
            <person name="Van Der Giezen M."/>
            <person name="Studholme D.J."/>
        </authorList>
    </citation>
    <scope>NUCLEOTIDE SEQUENCE [LARGE SCALE GENOMIC DNA]</scope>
    <source>
        <strain evidence="3 4">Da</strain>
    </source>
</reference>
<evidence type="ECO:0000313" key="4">
    <source>
        <dbReference type="Proteomes" id="UP000285430"/>
    </source>
</evidence>
<dbReference type="GO" id="GO:0005737">
    <property type="term" value="C:cytoplasm"/>
    <property type="evidence" value="ECO:0007669"/>
    <property type="project" value="UniProtKB-SubCell"/>
</dbReference>